<keyword evidence="3" id="KW-1185">Reference proteome</keyword>
<gene>
    <name evidence="2" type="ORF">RB653_010376</name>
</gene>
<dbReference type="Proteomes" id="UP001344447">
    <property type="component" value="Unassembled WGS sequence"/>
</dbReference>
<dbReference type="PANTHER" id="PTHR31630">
    <property type="entry name" value="PHYTANOYL-COA DIOXYGENASE-RELATED-RELATED"/>
    <property type="match status" value="1"/>
</dbReference>
<dbReference type="Gene3D" id="2.60.120.620">
    <property type="entry name" value="q2cbj1_9rhob like domain"/>
    <property type="match status" value="1"/>
</dbReference>
<evidence type="ECO:0000313" key="3">
    <source>
        <dbReference type="Proteomes" id="UP001344447"/>
    </source>
</evidence>
<dbReference type="AlphaFoldDB" id="A0AAN7YVQ7"/>
<protein>
    <recommendedName>
        <fullName evidence="4">Phytanoyl-CoA dioxygenase</fullName>
    </recommendedName>
</protein>
<dbReference type="EMBL" id="JAVFKY010000006">
    <property type="protein sequence ID" value="KAK5575120.1"/>
    <property type="molecule type" value="Genomic_DNA"/>
</dbReference>
<evidence type="ECO:0000256" key="1">
    <source>
        <dbReference type="SAM" id="MobiDB-lite"/>
    </source>
</evidence>
<organism evidence="2 3">
    <name type="scientific">Dictyostelium firmibasis</name>
    <dbReference type="NCBI Taxonomy" id="79012"/>
    <lineage>
        <taxon>Eukaryota</taxon>
        <taxon>Amoebozoa</taxon>
        <taxon>Evosea</taxon>
        <taxon>Eumycetozoa</taxon>
        <taxon>Dictyostelia</taxon>
        <taxon>Dictyosteliales</taxon>
        <taxon>Dictyosteliaceae</taxon>
        <taxon>Dictyostelium</taxon>
    </lineage>
</organism>
<feature type="region of interest" description="Disordered" evidence="1">
    <location>
        <begin position="172"/>
        <end position="198"/>
    </location>
</feature>
<proteinExistence type="predicted"/>
<feature type="compositionally biased region" description="Polar residues" evidence="1">
    <location>
        <begin position="174"/>
        <end position="183"/>
    </location>
</feature>
<dbReference type="PANTHER" id="PTHR31630:SF6">
    <property type="entry name" value="PHYTANOYL-COA DIOXYGENASE-RELATED"/>
    <property type="match status" value="1"/>
</dbReference>
<accession>A0AAN7YVQ7</accession>
<evidence type="ECO:0000313" key="2">
    <source>
        <dbReference type="EMBL" id="KAK5575120.1"/>
    </source>
</evidence>
<evidence type="ECO:0008006" key="4">
    <source>
        <dbReference type="Google" id="ProtNLM"/>
    </source>
</evidence>
<name>A0AAN7YVQ7_9MYCE</name>
<comment type="caution">
    <text evidence="2">The sequence shown here is derived from an EMBL/GenBank/DDBJ whole genome shotgun (WGS) entry which is preliminary data.</text>
</comment>
<sequence>MSKITTTKKTFEYKDNSQYLPPIYEVQKDVEGYITSFSVEQQTEYTEFFNKFGFVVIRDVLSKSECQKTIEDIWDYIESFKWASYHDSMKNEEKTIKRNDPKTWEGTWPNLSQEGIVGYPPVFSETTIANRSNPKIYSIYSTLLNRKDLYINHDRFGFFRPTKDCKLPFPNITPDHQLNNGEQSTEKTTKTTTTTEATTTTTTIETSTETATATTKATSTATSTTTIMKSDFNKWKTSENLHLDLNPFSFIEDENDDNRKKVFSTLTYKSGEDFFIENNQPEFIDLNVMNIQGLINLCDNKKEDGGFIVVPGFHSHIKEWTLNNAKTKEQYGYHSNFVCIEPGNPLYSRAIRVTARHGSLILFNQKLLHGSSPNNNHRPRMAMFLKMFGSNQIPKETLERRQQSIKQCFEKNKIKTDHLNELQRKTLGLELW</sequence>
<dbReference type="InterPro" id="IPR008775">
    <property type="entry name" value="Phytyl_CoA_dOase-like"/>
</dbReference>
<dbReference type="SUPFAM" id="SSF51197">
    <property type="entry name" value="Clavaminate synthase-like"/>
    <property type="match status" value="1"/>
</dbReference>
<dbReference type="Pfam" id="PF05721">
    <property type="entry name" value="PhyH"/>
    <property type="match status" value="1"/>
</dbReference>
<reference evidence="2 3" key="1">
    <citation type="submission" date="2023-11" db="EMBL/GenBank/DDBJ databases">
        <title>Dfirmibasis_genome.</title>
        <authorList>
            <person name="Edelbroek B."/>
            <person name="Kjellin J."/>
            <person name="Jerlstrom-Hultqvist J."/>
            <person name="Soderbom F."/>
        </authorList>
    </citation>
    <scope>NUCLEOTIDE SEQUENCE [LARGE SCALE GENOMIC DNA]</scope>
    <source>
        <strain evidence="2 3">TNS-C-14</strain>
    </source>
</reference>